<protein>
    <submittedName>
        <fullName evidence="2">Uncharacterized protein</fullName>
    </submittedName>
</protein>
<evidence type="ECO:0000313" key="3">
    <source>
        <dbReference type="Proteomes" id="UP001171606"/>
    </source>
</evidence>
<evidence type="ECO:0000313" key="2">
    <source>
        <dbReference type="EMBL" id="MDN7932054.1"/>
    </source>
</evidence>
<proteinExistence type="predicted"/>
<dbReference type="Proteomes" id="UP001171606">
    <property type="component" value="Unassembled WGS sequence"/>
</dbReference>
<gene>
    <name evidence="2" type="ORF">QZM52_12260</name>
</gene>
<keyword evidence="3" id="KW-1185">Reference proteome</keyword>
<dbReference type="RefSeq" id="WP_301755379.1">
    <property type="nucleotide sequence ID" value="NZ_JAUJSQ010000003.1"/>
</dbReference>
<accession>A0ABT8PAB8</accession>
<name>A0ABT8PAB8_9BURK</name>
<organism evidence="2 3">
    <name type="scientific">Burkholderia metallica</name>
    <dbReference type="NCBI Taxonomy" id="488729"/>
    <lineage>
        <taxon>Bacteria</taxon>
        <taxon>Pseudomonadati</taxon>
        <taxon>Pseudomonadota</taxon>
        <taxon>Betaproteobacteria</taxon>
        <taxon>Burkholderiales</taxon>
        <taxon>Burkholderiaceae</taxon>
        <taxon>Burkholderia</taxon>
        <taxon>Burkholderia cepacia complex</taxon>
    </lineage>
</organism>
<dbReference type="EMBL" id="JAUJSQ010000003">
    <property type="protein sequence ID" value="MDN7932054.1"/>
    <property type="molecule type" value="Genomic_DNA"/>
</dbReference>
<comment type="caution">
    <text evidence="2">The sequence shown here is derived from an EMBL/GenBank/DDBJ whole genome shotgun (WGS) entry which is preliminary data.</text>
</comment>
<evidence type="ECO:0000256" key="1">
    <source>
        <dbReference type="SAM" id="MobiDB-lite"/>
    </source>
</evidence>
<feature type="region of interest" description="Disordered" evidence="1">
    <location>
        <begin position="174"/>
        <end position="200"/>
    </location>
</feature>
<reference evidence="2" key="1">
    <citation type="submission" date="2023-07" db="EMBL/GenBank/DDBJ databases">
        <title>A collection of bacterial strains from the Burkholderia cepacia Research Laboratory and Repository.</title>
        <authorList>
            <person name="Lipuma J."/>
            <person name="Spilker T."/>
            <person name="Caverly L."/>
        </authorList>
    </citation>
    <scope>NUCLEOTIDE SEQUENCE</scope>
    <source>
        <strain evidence="2">AU42020</strain>
    </source>
</reference>
<sequence>MGKIFDITNERKLTDQDALIIRAVHIPRSPRFGSVILAQLFGVSQPTIDRVVKRETYRHLHPLLLPGREIWNGGDWLGNSDTKFGEWARNKTEYRKSQPGVREEFVTGGYVDDLSGEYIANDAGVYKARPVRRVVKPEVEHLRRAKLRFAGLKRIFGDSFDEAVGLAAAGLAPKLPPDEYTARTGKPAGGNAPTTPNVDLAELRRKLRENSR</sequence>